<dbReference type="RefSeq" id="WP_188376242.1">
    <property type="nucleotide sequence ID" value="NZ_BMEL01000001.1"/>
</dbReference>
<evidence type="ECO:0008006" key="4">
    <source>
        <dbReference type="Google" id="ProtNLM"/>
    </source>
</evidence>
<protein>
    <recommendedName>
        <fullName evidence="4">YkyB-like protein</fullName>
    </recommendedName>
</protein>
<dbReference type="AlphaFoldDB" id="A0A917AZR9"/>
<reference evidence="2" key="1">
    <citation type="journal article" date="2014" name="Int. J. Syst. Evol. Microbiol.">
        <title>Complete genome sequence of Corynebacterium casei LMG S-19264T (=DSM 44701T), isolated from a smear-ripened cheese.</title>
        <authorList>
            <consortium name="US DOE Joint Genome Institute (JGI-PGF)"/>
            <person name="Walter F."/>
            <person name="Albersmeier A."/>
            <person name="Kalinowski J."/>
            <person name="Ruckert C."/>
        </authorList>
    </citation>
    <scope>NUCLEOTIDE SEQUENCE</scope>
    <source>
        <strain evidence="2">CGMCC 1.12153</strain>
    </source>
</reference>
<dbReference type="Proteomes" id="UP000660110">
    <property type="component" value="Unassembled WGS sequence"/>
</dbReference>
<comment type="caution">
    <text evidence="2">The sequence shown here is derived from an EMBL/GenBank/DDBJ whole genome shotgun (WGS) entry which is preliminary data.</text>
</comment>
<dbReference type="EMBL" id="BMEL01000001">
    <property type="protein sequence ID" value="GGF12362.1"/>
    <property type="molecule type" value="Genomic_DNA"/>
</dbReference>
<keyword evidence="3" id="KW-1185">Reference proteome</keyword>
<evidence type="ECO:0000256" key="1">
    <source>
        <dbReference type="SAM" id="MobiDB-lite"/>
    </source>
</evidence>
<dbReference type="InterPro" id="IPR025552">
    <property type="entry name" value="YkyB"/>
</dbReference>
<evidence type="ECO:0000313" key="2">
    <source>
        <dbReference type="EMBL" id="GGF12362.1"/>
    </source>
</evidence>
<dbReference type="Pfam" id="PF14177">
    <property type="entry name" value="YkyB"/>
    <property type="match status" value="1"/>
</dbReference>
<reference evidence="2" key="2">
    <citation type="submission" date="2020-09" db="EMBL/GenBank/DDBJ databases">
        <authorList>
            <person name="Sun Q."/>
            <person name="Zhou Y."/>
        </authorList>
    </citation>
    <scope>NUCLEOTIDE SEQUENCE</scope>
    <source>
        <strain evidence="2">CGMCC 1.12153</strain>
    </source>
</reference>
<accession>A0A917AZR9</accession>
<feature type="region of interest" description="Disordered" evidence="1">
    <location>
        <begin position="131"/>
        <end position="154"/>
    </location>
</feature>
<evidence type="ECO:0000313" key="3">
    <source>
        <dbReference type="Proteomes" id="UP000660110"/>
    </source>
</evidence>
<proteinExistence type="predicted"/>
<organism evidence="2 3">
    <name type="scientific">Halobacillus andaensis</name>
    <dbReference type="NCBI Taxonomy" id="1176239"/>
    <lineage>
        <taxon>Bacteria</taxon>
        <taxon>Bacillati</taxon>
        <taxon>Bacillota</taxon>
        <taxon>Bacilli</taxon>
        <taxon>Bacillales</taxon>
        <taxon>Bacillaceae</taxon>
        <taxon>Halobacillus</taxon>
    </lineage>
</organism>
<gene>
    <name evidence="2" type="primary">ykyB</name>
    <name evidence="2" type="ORF">GCM10010954_08830</name>
</gene>
<feature type="compositionally biased region" description="Polar residues" evidence="1">
    <location>
        <begin position="131"/>
        <end position="148"/>
    </location>
</feature>
<name>A0A917AZR9_HALAA</name>
<sequence>MHSDHTNRELAESLFIVNRHAKTAPQPKHLYDIKKQAISKLLKENKAKKVGLHFSEHPKFSKQHSTLLIEIGGYYFHIPAEKKDFDQLKHLGSVDQSYRNPKPKLSLSKAKRVLYDYLGWDHKKVRTTSTSYQSPSSLLGQQNITPWNQRHKRR</sequence>